<reference evidence="1" key="1">
    <citation type="submission" date="2021-02" db="EMBL/GenBank/DDBJ databases">
        <authorList>
            <person name="Dougan E. K."/>
            <person name="Rhodes N."/>
            <person name="Thang M."/>
            <person name="Chan C."/>
        </authorList>
    </citation>
    <scope>NUCLEOTIDE SEQUENCE</scope>
</reference>
<dbReference type="EMBL" id="CAJNNW010002339">
    <property type="protein sequence ID" value="CAE8644142.1"/>
    <property type="molecule type" value="Genomic_DNA"/>
</dbReference>
<comment type="caution">
    <text evidence="1">The sequence shown here is derived from an EMBL/GenBank/DDBJ whole genome shotgun (WGS) entry which is preliminary data.</text>
</comment>
<name>A0A813I285_POLGL</name>
<dbReference type="AlphaFoldDB" id="A0A813I285"/>
<proteinExistence type="predicted"/>
<evidence type="ECO:0000313" key="1">
    <source>
        <dbReference type="EMBL" id="CAE8644142.1"/>
    </source>
</evidence>
<accession>A0A813I285</accession>
<evidence type="ECO:0000313" key="2">
    <source>
        <dbReference type="Proteomes" id="UP000626109"/>
    </source>
</evidence>
<protein>
    <submittedName>
        <fullName evidence="1">Uncharacterized protein</fullName>
    </submittedName>
</protein>
<organism evidence="1 2">
    <name type="scientific">Polarella glacialis</name>
    <name type="common">Dinoflagellate</name>
    <dbReference type="NCBI Taxonomy" id="89957"/>
    <lineage>
        <taxon>Eukaryota</taxon>
        <taxon>Sar</taxon>
        <taxon>Alveolata</taxon>
        <taxon>Dinophyceae</taxon>
        <taxon>Suessiales</taxon>
        <taxon>Suessiaceae</taxon>
        <taxon>Polarella</taxon>
    </lineage>
</organism>
<sequence length="378" mass="40381">MELAALRAALEAGQSLDVEVDKLRAAVGSIEADVRVLRALKRANEKLQALSEAEFILEDPKRRKRILCSAVLATAAIHQAIERQKDRDDPTKPRVVPLEPFAHQYAEEAAAAGRPYRGRQETAKWRTESQVAWVPCPPERVARPVAPPPSSISISHACVAASLRQVLPVRHAGLVSVEDRVLMERRLGHVRSAAGLRREARACKRPLQSSESGLAPSQLSGCGGTRSVSVLSGISLGSDGGSRLRAGAMAPPSAAALLLSRLQAAGVAPWQITALRDSEARLVELARVGRFLKPLLPGLGAKSAKAAAAGADAGVQMTPMSTSPKSTQAGMQRLIMRNTIAQLEAAGETHYSAKLRASEQRLELLKLGPAVSRYGRFL</sequence>
<dbReference type="Proteomes" id="UP000626109">
    <property type="component" value="Unassembled WGS sequence"/>
</dbReference>
<gene>
    <name evidence="1" type="ORF">PGLA2088_LOCUS2795</name>
</gene>